<name>A0A0A9C384_ARUDO</name>
<sequence length="21" mass="2475">MAMTVFSIRAPRMQTQWCGLF</sequence>
<dbReference type="AlphaFoldDB" id="A0A0A9C384"/>
<organism evidence="1">
    <name type="scientific">Arundo donax</name>
    <name type="common">Giant reed</name>
    <name type="synonym">Donax arundinaceus</name>
    <dbReference type="NCBI Taxonomy" id="35708"/>
    <lineage>
        <taxon>Eukaryota</taxon>
        <taxon>Viridiplantae</taxon>
        <taxon>Streptophyta</taxon>
        <taxon>Embryophyta</taxon>
        <taxon>Tracheophyta</taxon>
        <taxon>Spermatophyta</taxon>
        <taxon>Magnoliopsida</taxon>
        <taxon>Liliopsida</taxon>
        <taxon>Poales</taxon>
        <taxon>Poaceae</taxon>
        <taxon>PACMAD clade</taxon>
        <taxon>Arundinoideae</taxon>
        <taxon>Arundineae</taxon>
        <taxon>Arundo</taxon>
    </lineage>
</organism>
<accession>A0A0A9C384</accession>
<evidence type="ECO:0000313" key="1">
    <source>
        <dbReference type="EMBL" id="JAD67850.1"/>
    </source>
</evidence>
<proteinExistence type="predicted"/>
<reference evidence="1" key="2">
    <citation type="journal article" date="2015" name="Data Brief">
        <title>Shoot transcriptome of the giant reed, Arundo donax.</title>
        <authorList>
            <person name="Barrero R.A."/>
            <person name="Guerrero F.D."/>
            <person name="Moolhuijzen P."/>
            <person name="Goolsby J.A."/>
            <person name="Tidwell J."/>
            <person name="Bellgard S.E."/>
            <person name="Bellgard M.I."/>
        </authorList>
    </citation>
    <scope>NUCLEOTIDE SEQUENCE</scope>
    <source>
        <tissue evidence="1">Shoot tissue taken approximately 20 cm above the soil surface</tissue>
    </source>
</reference>
<dbReference type="EMBL" id="GBRH01230045">
    <property type="protein sequence ID" value="JAD67850.1"/>
    <property type="molecule type" value="Transcribed_RNA"/>
</dbReference>
<protein>
    <submittedName>
        <fullName evidence="1">Uncharacterized protein</fullName>
    </submittedName>
</protein>
<reference evidence="1" key="1">
    <citation type="submission" date="2014-09" db="EMBL/GenBank/DDBJ databases">
        <authorList>
            <person name="Magalhaes I.L.F."/>
            <person name="Oliveira U."/>
            <person name="Santos F.R."/>
            <person name="Vidigal T.H.D.A."/>
            <person name="Brescovit A.D."/>
            <person name="Santos A.J."/>
        </authorList>
    </citation>
    <scope>NUCLEOTIDE SEQUENCE</scope>
    <source>
        <tissue evidence="1">Shoot tissue taken approximately 20 cm above the soil surface</tissue>
    </source>
</reference>